<evidence type="ECO:0000313" key="2">
    <source>
        <dbReference type="Proteomes" id="UP000176751"/>
    </source>
</evidence>
<dbReference type="EMBL" id="MFCA01000025">
    <property type="protein sequence ID" value="OGE01789.1"/>
    <property type="molecule type" value="Genomic_DNA"/>
</dbReference>
<reference evidence="1 2" key="1">
    <citation type="journal article" date="2016" name="Nat. Commun.">
        <title>Thousands of microbial genomes shed light on interconnected biogeochemical processes in an aquifer system.</title>
        <authorList>
            <person name="Anantharaman K."/>
            <person name="Brown C.T."/>
            <person name="Hug L.A."/>
            <person name="Sharon I."/>
            <person name="Castelle C.J."/>
            <person name="Probst A.J."/>
            <person name="Thomas B.C."/>
            <person name="Singh A."/>
            <person name="Wilkins M.J."/>
            <person name="Karaoz U."/>
            <person name="Brodie E.L."/>
            <person name="Williams K.H."/>
            <person name="Hubbard S.S."/>
            <person name="Banfield J.F."/>
        </authorList>
    </citation>
    <scope>NUCLEOTIDE SEQUENCE [LARGE SCALE GENOMIC DNA]</scope>
</reference>
<name>A0A1F5HCI3_9BACT</name>
<gene>
    <name evidence="1" type="ORF">A2196_02800</name>
</gene>
<sequence>MLPDGAIGIKCLNWSKDCEKEIKQFLVSSREVKKVFSIFDSKLDPESVMKKFESTKKWQKDQRVRKIFEKDLEGLKNSQILILLLPAGKSAHIEAGIAYGLGKKCILIGDQKKAESHYLIFDEFYPTIEAFLKSL</sequence>
<organism evidence="1 2">
    <name type="scientific">Candidatus Curtissbacteria bacterium RIFOXYA1_FULL_41_14</name>
    <dbReference type="NCBI Taxonomy" id="1797737"/>
    <lineage>
        <taxon>Bacteria</taxon>
        <taxon>Candidatus Curtissiibacteriota</taxon>
    </lineage>
</organism>
<evidence type="ECO:0000313" key="1">
    <source>
        <dbReference type="EMBL" id="OGE01789.1"/>
    </source>
</evidence>
<comment type="caution">
    <text evidence="1">The sequence shown here is derived from an EMBL/GenBank/DDBJ whole genome shotgun (WGS) entry which is preliminary data.</text>
</comment>
<dbReference type="SUPFAM" id="SSF52309">
    <property type="entry name" value="N-(deoxy)ribosyltransferase-like"/>
    <property type="match status" value="1"/>
</dbReference>
<dbReference type="AlphaFoldDB" id="A0A1F5HCI3"/>
<proteinExistence type="predicted"/>
<dbReference type="Gene3D" id="3.40.50.450">
    <property type="match status" value="1"/>
</dbReference>
<protein>
    <submittedName>
        <fullName evidence="1">Uncharacterized protein</fullName>
    </submittedName>
</protein>
<accession>A0A1F5HCI3</accession>
<dbReference type="Proteomes" id="UP000176751">
    <property type="component" value="Unassembled WGS sequence"/>
</dbReference>
<dbReference type="STRING" id="1797737.A2196_02800"/>